<keyword evidence="4" id="KW-1185">Reference proteome</keyword>
<evidence type="ECO:0000313" key="4">
    <source>
        <dbReference type="Proteomes" id="UP000672039"/>
    </source>
</evidence>
<feature type="transmembrane region" description="Helical" evidence="2">
    <location>
        <begin position="236"/>
        <end position="256"/>
    </location>
</feature>
<protein>
    <recommendedName>
        <fullName evidence="5">EcsC protein family protein</fullName>
    </recommendedName>
</protein>
<gene>
    <name evidence="3" type="ORF">J9253_15770</name>
</gene>
<keyword evidence="2" id="KW-0472">Membrane</keyword>
<dbReference type="RefSeq" id="WP_210221860.1">
    <property type="nucleotide sequence ID" value="NZ_CP072801.1"/>
</dbReference>
<accession>A0ABX7WUW7</accession>
<dbReference type="Proteomes" id="UP000672039">
    <property type="component" value="Chromosome"/>
</dbReference>
<evidence type="ECO:0000313" key="3">
    <source>
        <dbReference type="EMBL" id="QTR45449.1"/>
    </source>
</evidence>
<dbReference type="EMBL" id="CP072801">
    <property type="protein sequence ID" value="QTR45449.1"/>
    <property type="molecule type" value="Genomic_DNA"/>
</dbReference>
<evidence type="ECO:0000256" key="2">
    <source>
        <dbReference type="SAM" id="Phobius"/>
    </source>
</evidence>
<sequence length="290" mass="30828">MTDTRSEYDNATEEVRQLSDEVVTDKKAGKDAEIGLPANRVIRKRIAARTIGVHLSALPPELQALKKATDNAYLTKYDLPDEIHLTLSNGDRKVLSREEAWAFADEAGSKLESDITPDTLASKAIALFSSTGQGVYANYGRPSIDFAGFFHDTMASQGRNNIMLGPILIAVDTVNAAGLTALGHVTRSAPLTDKAVLSDVVSTGVFEGSTSWASAKLGVLTGAKLMRLTAVLPIPGAHLAAVPIGLLVGISTAIFAKHFTNQYKDRAIDLAHQSIMQSSASETARDAIPA</sequence>
<keyword evidence="2" id="KW-0812">Transmembrane</keyword>
<feature type="coiled-coil region" evidence="1">
    <location>
        <begin position="1"/>
        <end position="28"/>
    </location>
</feature>
<keyword evidence="2" id="KW-1133">Transmembrane helix</keyword>
<organism evidence="3 4">
    <name type="scientific">Thiothrix litoralis</name>
    <dbReference type="NCBI Taxonomy" id="2891210"/>
    <lineage>
        <taxon>Bacteria</taxon>
        <taxon>Pseudomonadati</taxon>
        <taxon>Pseudomonadota</taxon>
        <taxon>Gammaproteobacteria</taxon>
        <taxon>Thiotrichales</taxon>
        <taxon>Thiotrichaceae</taxon>
        <taxon>Thiothrix</taxon>
    </lineage>
</organism>
<keyword evidence="1" id="KW-0175">Coiled coil</keyword>
<evidence type="ECO:0000256" key="1">
    <source>
        <dbReference type="SAM" id="Coils"/>
    </source>
</evidence>
<proteinExistence type="predicted"/>
<evidence type="ECO:0008006" key="5">
    <source>
        <dbReference type="Google" id="ProtNLM"/>
    </source>
</evidence>
<reference evidence="3 4" key="1">
    <citation type="submission" date="2021-04" db="EMBL/GenBank/DDBJ databases">
        <title>Genomics, taxonomy and metabolism of representatives of sulfur bacteria of the genus Thiothrix: Thiothrix fructosivorans QT, Thiothrix unzii A1T and three new species, Thiothrix subterranea sp. nov., Thiothrix litoralis sp. nov. and 'Candidatus Thiothrix anitrata' sp. nov.</title>
        <authorList>
            <person name="Ravin N.V."/>
            <person name="Smolyakov D."/>
            <person name="Rudenko T.S."/>
            <person name="Mardanov A.V."/>
            <person name="Beletsky A.V."/>
            <person name="Markov N.D."/>
            <person name="Fomenkov A.I."/>
            <person name="Roberts R.J."/>
            <person name="Karnachuk O.V."/>
            <person name="Novikov A."/>
            <person name="Grabovich M.Y."/>
        </authorList>
    </citation>
    <scope>NUCLEOTIDE SEQUENCE [LARGE SCALE GENOMIC DNA]</scope>
    <source>
        <strain evidence="3 4">AS</strain>
    </source>
</reference>
<name>A0ABX7WUW7_9GAMM</name>